<evidence type="ECO:0000313" key="7">
    <source>
        <dbReference type="Proteomes" id="UP000295344"/>
    </source>
</evidence>
<evidence type="ECO:0000256" key="2">
    <source>
        <dbReference type="ARBA" id="ARBA00023125"/>
    </source>
</evidence>
<dbReference type="PROSITE" id="PS00622">
    <property type="entry name" value="HTH_LUXR_1"/>
    <property type="match status" value="1"/>
</dbReference>
<gene>
    <name evidence="6" type="ORF">CLV52_0861</name>
</gene>
<dbReference type="SUPFAM" id="SSF46894">
    <property type="entry name" value="C-terminal effector domain of the bipartite response regulators"/>
    <property type="match status" value="1"/>
</dbReference>
<evidence type="ECO:0000313" key="6">
    <source>
        <dbReference type="EMBL" id="TDS80304.1"/>
    </source>
</evidence>
<keyword evidence="3" id="KW-0804">Transcription</keyword>
<dbReference type="GO" id="GO:0006355">
    <property type="term" value="P:regulation of DNA-templated transcription"/>
    <property type="evidence" value="ECO:0007669"/>
    <property type="project" value="InterPro"/>
</dbReference>
<evidence type="ECO:0000256" key="3">
    <source>
        <dbReference type="ARBA" id="ARBA00023163"/>
    </source>
</evidence>
<dbReference type="CDD" id="cd06170">
    <property type="entry name" value="LuxR_C_like"/>
    <property type="match status" value="1"/>
</dbReference>
<dbReference type="InterPro" id="IPR039420">
    <property type="entry name" value="WalR-like"/>
</dbReference>
<reference evidence="6 7" key="1">
    <citation type="submission" date="2019-03" db="EMBL/GenBank/DDBJ databases">
        <title>Genomic Encyclopedia of Archaeal and Bacterial Type Strains, Phase II (KMG-II): from individual species to whole genera.</title>
        <authorList>
            <person name="Goeker M."/>
        </authorList>
    </citation>
    <scope>NUCLEOTIDE SEQUENCE [LARGE SCALE GENOMIC DNA]</scope>
    <source>
        <strain evidence="6 7">DSM 24782</strain>
    </source>
</reference>
<dbReference type="InterPro" id="IPR016032">
    <property type="entry name" value="Sig_transdc_resp-reg_C-effctor"/>
</dbReference>
<organism evidence="6 7">
    <name type="scientific">Amnibacterium kyonggiense</name>
    <dbReference type="NCBI Taxonomy" id="595671"/>
    <lineage>
        <taxon>Bacteria</taxon>
        <taxon>Bacillati</taxon>
        <taxon>Actinomycetota</taxon>
        <taxon>Actinomycetes</taxon>
        <taxon>Micrococcales</taxon>
        <taxon>Microbacteriaceae</taxon>
        <taxon>Amnibacterium</taxon>
    </lineage>
</organism>
<dbReference type="InterPro" id="IPR036388">
    <property type="entry name" value="WH-like_DNA-bd_sf"/>
</dbReference>
<protein>
    <submittedName>
        <fullName evidence="6">Regulatory LuxR family protein</fullName>
    </submittedName>
</protein>
<dbReference type="SMART" id="SM00421">
    <property type="entry name" value="HTH_LUXR"/>
    <property type="match status" value="1"/>
</dbReference>
<sequence length="292" mass="30289">MEWSRPPSQGGGPPSRDLIDFASLHHGAMQRSGMQLQLAIAAVTLAAALAVAQPTEMTRLPVAAAVAAPALWAARALAAPRVGRRADLALLGGMLIAASFAAVPTYSAAIAPMVGSLIIVNGDVLSPSWMRWGWPAIALASGLLGCAFAPTTGPRLALAGAILAVSVSAAAARRAAAQANVARVEDVNRAHAAELGQLRDASERILTTGRLQERFPGLTRRESEVLSLIARGDSNDEIAARLHVSIATVKSHVNAIFAKLTTRDRAHTIALVLGTSRAGAEGRPPSRSTLRP</sequence>
<keyword evidence="2" id="KW-0238">DNA-binding</keyword>
<dbReference type="PROSITE" id="PS50043">
    <property type="entry name" value="HTH_LUXR_2"/>
    <property type="match status" value="1"/>
</dbReference>
<keyword evidence="4" id="KW-0472">Membrane</keyword>
<dbReference type="PRINTS" id="PR00038">
    <property type="entry name" value="HTHLUXR"/>
</dbReference>
<comment type="caution">
    <text evidence="6">The sequence shown here is derived from an EMBL/GenBank/DDBJ whole genome shotgun (WGS) entry which is preliminary data.</text>
</comment>
<dbReference type="Proteomes" id="UP000295344">
    <property type="component" value="Unassembled WGS sequence"/>
</dbReference>
<dbReference type="PANTHER" id="PTHR43214">
    <property type="entry name" value="TWO-COMPONENT RESPONSE REGULATOR"/>
    <property type="match status" value="1"/>
</dbReference>
<keyword evidence="7" id="KW-1185">Reference proteome</keyword>
<dbReference type="PANTHER" id="PTHR43214:SF24">
    <property type="entry name" value="TRANSCRIPTIONAL REGULATORY PROTEIN NARL-RELATED"/>
    <property type="match status" value="1"/>
</dbReference>
<keyword evidence="4" id="KW-0812">Transmembrane</keyword>
<feature type="transmembrane region" description="Helical" evidence="4">
    <location>
        <begin position="36"/>
        <end position="54"/>
    </location>
</feature>
<keyword evidence="4" id="KW-1133">Transmembrane helix</keyword>
<feature type="domain" description="HTH luxR-type" evidence="5">
    <location>
        <begin position="211"/>
        <end position="276"/>
    </location>
</feature>
<evidence type="ECO:0000256" key="4">
    <source>
        <dbReference type="SAM" id="Phobius"/>
    </source>
</evidence>
<dbReference type="Pfam" id="PF00196">
    <property type="entry name" value="GerE"/>
    <property type="match status" value="1"/>
</dbReference>
<dbReference type="Gene3D" id="1.10.10.10">
    <property type="entry name" value="Winged helix-like DNA-binding domain superfamily/Winged helix DNA-binding domain"/>
    <property type="match status" value="1"/>
</dbReference>
<dbReference type="EMBL" id="SOAM01000001">
    <property type="protein sequence ID" value="TDS80304.1"/>
    <property type="molecule type" value="Genomic_DNA"/>
</dbReference>
<evidence type="ECO:0000259" key="5">
    <source>
        <dbReference type="PROSITE" id="PS50043"/>
    </source>
</evidence>
<accession>A0A4V3EB43</accession>
<dbReference type="GO" id="GO:0003677">
    <property type="term" value="F:DNA binding"/>
    <property type="evidence" value="ECO:0007669"/>
    <property type="project" value="UniProtKB-KW"/>
</dbReference>
<dbReference type="AlphaFoldDB" id="A0A4V3EB43"/>
<dbReference type="InterPro" id="IPR000792">
    <property type="entry name" value="Tscrpt_reg_LuxR_C"/>
</dbReference>
<keyword evidence="1" id="KW-0805">Transcription regulation</keyword>
<evidence type="ECO:0000256" key="1">
    <source>
        <dbReference type="ARBA" id="ARBA00023015"/>
    </source>
</evidence>
<feature type="transmembrane region" description="Helical" evidence="4">
    <location>
        <begin position="90"/>
        <end position="120"/>
    </location>
</feature>
<proteinExistence type="predicted"/>
<name>A0A4V3EB43_9MICO</name>